<organism evidence="1 2">
    <name type="scientific">Trifolium medium</name>
    <dbReference type="NCBI Taxonomy" id="97028"/>
    <lineage>
        <taxon>Eukaryota</taxon>
        <taxon>Viridiplantae</taxon>
        <taxon>Streptophyta</taxon>
        <taxon>Embryophyta</taxon>
        <taxon>Tracheophyta</taxon>
        <taxon>Spermatophyta</taxon>
        <taxon>Magnoliopsida</taxon>
        <taxon>eudicotyledons</taxon>
        <taxon>Gunneridae</taxon>
        <taxon>Pentapetalae</taxon>
        <taxon>rosids</taxon>
        <taxon>fabids</taxon>
        <taxon>Fabales</taxon>
        <taxon>Fabaceae</taxon>
        <taxon>Papilionoideae</taxon>
        <taxon>50 kb inversion clade</taxon>
        <taxon>NPAAA clade</taxon>
        <taxon>Hologalegina</taxon>
        <taxon>IRL clade</taxon>
        <taxon>Trifolieae</taxon>
        <taxon>Trifolium</taxon>
    </lineage>
</organism>
<evidence type="ECO:0000313" key="1">
    <source>
        <dbReference type="EMBL" id="MCH94783.1"/>
    </source>
</evidence>
<name>A0A392N5B7_9FABA</name>
<accession>A0A392N5B7</accession>
<proteinExistence type="predicted"/>
<protein>
    <submittedName>
        <fullName evidence="1">Uncharacterized protein</fullName>
    </submittedName>
</protein>
<feature type="non-terminal residue" evidence="1">
    <location>
        <position position="349"/>
    </location>
</feature>
<reference evidence="1 2" key="1">
    <citation type="journal article" date="2018" name="Front. Plant Sci.">
        <title>Red Clover (Trifolium pratense) and Zigzag Clover (T. medium) - A Picture of Genomic Similarities and Differences.</title>
        <authorList>
            <person name="Dluhosova J."/>
            <person name="Istvanek J."/>
            <person name="Nedelnik J."/>
            <person name="Repkova J."/>
        </authorList>
    </citation>
    <scope>NUCLEOTIDE SEQUENCE [LARGE SCALE GENOMIC DNA]</scope>
    <source>
        <strain evidence="2">cv. 10/8</strain>
        <tissue evidence="1">Leaf</tissue>
    </source>
</reference>
<dbReference type="Proteomes" id="UP000265520">
    <property type="component" value="Unassembled WGS sequence"/>
</dbReference>
<comment type="caution">
    <text evidence="1">The sequence shown here is derived from an EMBL/GenBank/DDBJ whole genome shotgun (WGS) entry which is preliminary data.</text>
</comment>
<dbReference type="EMBL" id="LXQA010028143">
    <property type="protein sequence ID" value="MCH94783.1"/>
    <property type="molecule type" value="Genomic_DNA"/>
</dbReference>
<sequence>LKHSPITPICIPGTDVKHVAFLASNGTNALVFIPNLYMLSINNNIHTVINFSPSFIITVVLSLIKFKSQHLHSKCDATVDEVEYEKATWLNIGISSKLVVNIAFDLEDKITFRGVGNDMINVVVIPCLFTNMFYNEEIIYDIKVVELEMMERIRQMLLSSWSDALEFYHVQIMDPLEVDSEVRKHVAGVTCHDISKIIVMCEVRLWGLIDPTINLGKILAVIDEKPLIMCHNFKSSYILSKDHFYVIIARLGGLFCCVVTSDLQWYMTNQSLHFSKTNNYDRCVVLLNGIPGSNYLASVTLGMCKRAVRQLEQSVVPLPLCYSISEWMDIYLEPFGGKSASAVTLLLSI</sequence>
<dbReference type="AlphaFoldDB" id="A0A392N5B7"/>
<evidence type="ECO:0000313" key="2">
    <source>
        <dbReference type="Proteomes" id="UP000265520"/>
    </source>
</evidence>
<keyword evidence="2" id="KW-1185">Reference proteome</keyword>
<feature type="non-terminal residue" evidence="1">
    <location>
        <position position="1"/>
    </location>
</feature>